<sequence>MRIAVRLFLLFNLLTITASFAVSSDSSLRAMRKTFLQAEQYLKQDRESDYFALADSLKNYPLYPYLQYQWLRKHLDDNDSILAFLHDYTDSRYAPLLHTKWLTHLGQTQQWPTFIQNYKKSDNSELQCYFAQAQYQNQQQAAALETAKQFWLSGKSMSTACDSLFETLKTSASFNSDLVWQRFQAALKQNNSQLATQLLPLFAQSDRKMADIWLKLHIKPHQITEPAAWKKSYPDAGILFAHAIVRWLEDDPQAALQAWDAKKKSFEIPADIIADTEKRLGMELAFRHDRRAYPLLSEYAGNDESAKEWRVRAALSQQNWQDVLTAIDALSQSQKSEDKWQYWQAKALAATGQQQQADSIFQAIAKNRSFYAFMAAELLKQDIVLNHQPVLASNKEISQLQNNSEFQAVSELLAIDRRPEATRQWWHAISELDAHQMTVAAKLAEQWQWPSLAIFTVAKANYWDDMALRFPLIYNELIQDNADKQKLDPSLIFALIRQESAFDEFAGSSAGAMGLMQLMPKTAKQIAAELNENWSNNYNLVIPGTNIRYGSFYFKKVLNELNDHFVLATAAYNAGPYRVKQWLPKTKSLPADIWIETIPYKETRGYIASVIMYAMIYQHQLHRNSFKISDLLLEIKPS</sequence>
<dbReference type="Proteomes" id="UP000078476">
    <property type="component" value="Unassembled WGS sequence"/>
</dbReference>
<dbReference type="OrthoDB" id="92254at2"/>
<dbReference type="AlphaFoldDB" id="A0A177NIT7"/>
<dbReference type="SUPFAM" id="SSF53955">
    <property type="entry name" value="Lysozyme-like"/>
    <property type="match status" value="1"/>
</dbReference>
<dbReference type="InterPro" id="IPR037061">
    <property type="entry name" value="Lytic_TGlycoase_superhlx_L_sf"/>
</dbReference>
<dbReference type="Pfam" id="PF01464">
    <property type="entry name" value="SLT"/>
    <property type="match status" value="1"/>
</dbReference>
<feature type="signal peptide" evidence="3">
    <location>
        <begin position="1"/>
        <end position="21"/>
    </location>
</feature>
<dbReference type="InterPro" id="IPR008939">
    <property type="entry name" value="Lytic_TGlycosylase_superhlx_U"/>
</dbReference>
<name>A0A177NIT7_9GAMM</name>
<dbReference type="GO" id="GO:0042597">
    <property type="term" value="C:periplasmic space"/>
    <property type="evidence" value="ECO:0007669"/>
    <property type="project" value="InterPro"/>
</dbReference>
<proteinExistence type="inferred from homology"/>
<keyword evidence="2 3" id="KW-0732">Signal</keyword>
<dbReference type="Gene3D" id="1.25.20.10">
    <property type="entry name" value="Bacterial muramidases"/>
    <property type="match status" value="1"/>
</dbReference>
<dbReference type="Pfam" id="PF14718">
    <property type="entry name" value="SLT_L"/>
    <property type="match status" value="1"/>
</dbReference>
<evidence type="ECO:0000256" key="2">
    <source>
        <dbReference type="ARBA" id="ARBA00022729"/>
    </source>
</evidence>
<dbReference type="InterPro" id="IPR023346">
    <property type="entry name" value="Lysozyme-like_dom_sf"/>
</dbReference>
<gene>
    <name evidence="6" type="ORF">A1359_05730</name>
</gene>
<dbReference type="STRING" id="980561.A1359_05730"/>
<evidence type="ECO:0000259" key="5">
    <source>
        <dbReference type="Pfam" id="PF14718"/>
    </source>
</evidence>
<dbReference type="EMBL" id="LUUI01000086">
    <property type="protein sequence ID" value="OAI17781.1"/>
    <property type="molecule type" value="Genomic_DNA"/>
</dbReference>
<evidence type="ECO:0000256" key="1">
    <source>
        <dbReference type="ARBA" id="ARBA00007734"/>
    </source>
</evidence>
<comment type="similarity">
    <text evidence="1">Belongs to the transglycosylase Slt family.</text>
</comment>
<dbReference type="InterPro" id="IPR008258">
    <property type="entry name" value="Transglycosylase_SLT_dom_1"/>
</dbReference>
<feature type="domain" description="Transglycosylase SLT" evidence="4">
    <location>
        <begin position="477"/>
        <end position="592"/>
    </location>
</feature>
<dbReference type="SUPFAM" id="SSF48435">
    <property type="entry name" value="Bacterial muramidases"/>
    <property type="match status" value="1"/>
</dbReference>
<evidence type="ECO:0000313" key="6">
    <source>
        <dbReference type="EMBL" id="OAI17781.1"/>
    </source>
</evidence>
<dbReference type="Gene3D" id="1.10.1240.20">
    <property type="entry name" value="Lytic transglycosylase, superhelical linker domain"/>
    <property type="match status" value="1"/>
</dbReference>
<accession>A0A177NIT7</accession>
<dbReference type="PANTHER" id="PTHR37423:SF5">
    <property type="entry name" value="SOLUBLE LYTIC MUREIN TRANSGLYCOSYLASE"/>
    <property type="match status" value="1"/>
</dbReference>
<feature type="domain" description="Lytic transglycosylase superhelical linker" evidence="5">
    <location>
        <begin position="400"/>
        <end position="466"/>
    </location>
</feature>
<dbReference type="InterPro" id="IPR012289">
    <property type="entry name" value="Lytic_TGlycosylase_superhlx_L"/>
</dbReference>
<dbReference type="Gene3D" id="1.10.530.10">
    <property type="match status" value="1"/>
</dbReference>
<comment type="caution">
    <text evidence="6">The sequence shown here is derived from an EMBL/GenBank/DDBJ whole genome shotgun (WGS) entry which is preliminary data.</text>
</comment>
<organism evidence="6 7">
    <name type="scientific">Methylomonas lenta</name>
    <dbReference type="NCBI Taxonomy" id="980561"/>
    <lineage>
        <taxon>Bacteria</taxon>
        <taxon>Pseudomonadati</taxon>
        <taxon>Pseudomonadota</taxon>
        <taxon>Gammaproteobacteria</taxon>
        <taxon>Methylococcales</taxon>
        <taxon>Methylococcaceae</taxon>
        <taxon>Methylomonas</taxon>
    </lineage>
</organism>
<feature type="chain" id="PRO_5008069223" evidence="3">
    <location>
        <begin position="22"/>
        <end position="638"/>
    </location>
</feature>
<reference evidence="6 7" key="1">
    <citation type="submission" date="2016-03" db="EMBL/GenBank/DDBJ databases">
        <authorList>
            <person name="Ploux O."/>
        </authorList>
    </citation>
    <scope>NUCLEOTIDE SEQUENCE [LARGE SCALE GENOMIC DNA]</scope>
    <source>
        <strain evidence="6 7">R-45370</strain>
    </source>
</reference>
<dbReference type="GO" id="GO:0004553">
    <property type="term" value="F:hydrolase activity, hydrolyzing O-glycosyl compounds"/>
    <property type="evidence" value="ECO:0007669"/>
    <property type="project" value="InterPro"/>
</dbReference>
<dbReference type="RefSeq" id="WP_066979792.1">
    <property type="nucleotide sequence ID" value="NZ_LUUI01000086.1"/>
</dbReference>
<evidence type="ECO:0000259" key="4">
    <source>
        <dbReference type="Pfam" id="PF01464"/>
    </source>
</evidence>
<protein>
    <submittedName>
        <fullName evidence="6">Lytic transglycosylase</fullName>
    </submittedName>
</protein>
<evidence type="ECO:0000256" key="3">
    <source>
        <dbReference type="SAM" id="SignalP"/>
    </source>
</evidence>
<keyword evidence="7" id="KW-1185">Reference proteome</keyword>
<evidence type="ECO:0000313" key="7">
    <source>
        <dbReference type="Proteomes" id="UP000078476"/>
    </source>
</evidence>
<dbReference type="CDD" id="cd13401">
    <property type="entry name" value="Slt70-like"/>
    <property type="match status" value="1"/>
</dbReference>
<dbReference type="PANTHER" id="PTHR37423">
    <property type="entry name" value="SOLUBLE LYTIC MUREIN TRANSGLYCOSYLASE-RELATED"/>
    <property type="match status" value="1"/>
</dbReference>